<dbReference type="OrthoDB" id="9991317at2759"/>
<reference evidence="1 2" key="1">
    <citation type="journal article" date="2016" name="Nat. Commun.">
        <title>Ectomycorrhizal ecology is imprinted in the genome of the dominant symbiotic fungus Cenococcum geophilum.</title>
        <authorList>
            <consortium name="DOE Joint Genome Institute"/>
            <person name="Peter M."/>
            <person name="Kohler A."/>
            <person name="Ohm R.A."/>
            <person name="Kuo A."/>
            <person name="Krutzmann J."/>
            <person name="Morin E."/>
            <person name="Arend M."/>
            <person name="Barry K.W."/>
            <person name="Binder M."/>
            <person name="Choi C."/>
            <person name="Clum A."/>
            <person name="Copeland A."/>
            <person name="Grisel N."/>
            <person name="Haridas S."/>
            <person name="Kipfer T."/>
            <person name="LaButti K."/>
            <person name="Lindquist E."/>
            <person name="Lipzen A."/>
            <person name="Maire R."/>
            <person name="Meier B."/>
            <person name="Mihaltcheva S."/>
            <person name="Molinier V."/>
            <person name="Murat C."/>
            <person name="Poggeler S."/>
            <person name="Quandt C.A."/>
            <person name="Sperisen C."/>
            <person name="Tritt A."/>
            <person name="Tisserant E."/>
            <person name="Crous P.W."/>
            <person name="Henrissat B."/>
            <person name="Nehls U."/>
            <person name="Egli S."/>
            <person name="Spatafora J.W."/>
            <person name="Grigoriev I.V."/>
            <person name="Martin F.M."/>
        </authorList>
    </citation>
    <scope>NUCLEOTIDE SEQUENCE [LARGE SCALE GENOMIC DNA]</scope>
    <source>
        <strain evidence="1 2">CBS 207.34</strain>
    </source>
</reference>
<accession>A0A8E2JR67</accession>
<evidence type="ECO:0000313" key="2">
    <source>
        <dbReference type="Proteomes" id="UP000250140"/>
    </source>
</evidence>
<dbReference type="AlphaFoldDB" id="A0A8E2JR67"/>
<gene>
    <name evidence="1" type="ORF">AOQ84DRAFT_277801</name>
</gene>
<dbReference type="EMBL" id="KV750068">
    <property type="protein sequence ID" value="OCL06468.1"/>
    <property type="molecule type" value="Genomic_DNA"/>
</dbReference>
<evidence type="ECO:0000313" key="1">
    <source>
        <dbReference type="EMBL" id="OCL06468.1"/>
    </source>
</evidence>
<feature type="non-terminal residue" evidence="1">
    <location>
        <position position="322"/>
    </location>
</feature>
<dbReference type="SUPFAM" id="SSF81901">
    <property type="entry name" value="HCP-like"/>
    <property type="match status" value="1"/>
</dbReference>
<dbReference type="InterPro" id="IPR011990">
    <property type="entry name" value="TPR-like_helical_dom_sf"/>
</dbReference>
<organism evidence="1 2">
    <name type="scientific">Glonium stellatum</name>
    <dbReference type="NCBI Taxonomy" id="574774"/>
    <lineage>
        <taxon>Eukaryota</taxon>
        <taxon>Fungi</taxon>
        <taxon>Dikarya</taxon>
        <taxon>Ascomycota</taxon>
        <taxon>Pezizomycotina</taxon>
        <taxon>Dothideomycetes</taxon>
        <taxon>Pleosporomycetidae</taxon>
        <taxon>Gloniales</taxon>
        <taxon>Gloniaceae</taxon>
        <taxon>Glonium</taxon>
    </lineage>
</organism>
<name>A0A8E2JR67_9PEZI</name>
<sequence length="322" mass="36487">LNNLGDALSRRWHIGEAKEDLDASISSLQSAVQCCDPLSPSRLNCLKDLVDVLNLRYEKYRLMSDLEEGIEDQPGAAHLAWKLQPELEISLYNLALAKKLEYDRAGSPNALEDCVQFARKSVEKIYSPRNLRLLSIVLTALFNAKGSFEDINDAIEYLQKAISIMDKRMEQSPPGYYSNLGYALVVRYQMFGAGKDVKEAMYLLLKALELAKVYEPDPLSSRHLNPCQMYFARYRDMGNEMDDLDKAIQHGKLAVDHAREDDPRLPLRRNTLGIALKCRYEDFGQLVSDINEAIKQLEAVRDFVAKTNASRPGYLYNLATAL</sequence>
<feature type="non-terminal residue" evidence="1">
    <location>
        <position position="1"/>
    </location>
</feature>
<dbReference type="Gene3D" id="1.25.40.10">
    <property type="entry name" value="Tetratricopeptide repeat domain"/>
    <property type="match status" value="1"/>
</dbReference>
<protein>
    <submittedName>
        <fullName evidence="1">Uncharacterized protein</fullName>
    </submittedName>
</protein>
<proteinExistence type="predicted"/>
<keyword evidence="2" id="KW-1185">Reference proteome</keyword>
<dbReference type="Proteomes" id="UP000250140">
    <property type="component" value="Unassembled WGS sequence"/>
</dbReference>